<feature type="domain" description="KHDC4/BBP-like KH-domain type I" evidence="2">
    <location>
        <begin position="198"/>
        <end position="247"/>
    </location>
</feature>
<dbReference type="OrthoDB" id="397265at2759"/>
<dbReference type="InterPro" id="IPR036612">
    <property type="entry name" value="KH_dom_type_1_sf"/>
</dbReference>
<evidence type="ECO:0000313" key="3">
    <source>
        <dbReference type="EMBL" id="KGG52382.1"/>
    </source>
</evidence>
<feature type="region of interest" description="Disordered" evidence="1">
    <location>
        <begin position="1"/>
        <end position="57"/>
    </location>
</feature>
<keyword evidence="4" id="KW-1185">Reference proteome</keyword>
<dbReference type="Gene3D" id="3.30.1370.10">
    <property type="entry name" value="K Homology domain, type 1"/>
    <property type="match status" value="1"/>
</dbReference>
<feature type="region of interest" description="Disordered" evidence="1">
    <location>
        <begin position="361"/>
        <end position="390"/>
    </location>
</feature>
<dbReference type="HOGENOM" id="CLU_708022_0_0_1"/>
<comment type="caution">
    <text evidence="3">The sequence shown here is derived from an EMBL/GenBank/DDBJ whole genome shotgun (WGS) entry which is preliminary data.</text>
</comment>
<dbReference type="Proteomes" id="UP000029725">
    <property type="component" value="Unassembled WGS sequence"/>
</dbReference>
<reference evidence="3 4" key="1">
    <citation type="submission" date="2014-04" db="EMBL/GenBank/DDBJ databases">
        <title>A new species of microsporidia sheds light on the evolution of extreme parasitism.</title>
        <authorList>
            <person name="Haag K.L."/>
            <person name="James T.Y."/>
            <person name="Larsson R."/>
            <person name="Schaer T.M."/>
            <person name="Refardt D."/>
            <person name="Pombert J.-F."/>
            <person name="Ebert D."/>
        </authorList>
    </citation>
    <scope>NUCLEOTIDE SEQUENCE [LARGE SCALE GENOMIC DNA]</scope>
    <source>
        <strain evidence="3 4">UGP3</strain>
        <tissue evidence="3">Spores</tissue>
    </source>
</reference>
<protein>
    <recommendedName>
        <fullName evidence="2">KHDC4/BBP-like KH-domain type I domain-containing protein</fullName>
    </recommendedName>
</protein>
<accession>A0A098VTW4</accession>
<gene>
    <name evidence="3" type="ORF">DI09_17p120</name>
</gene>
<dbReference type="GO" id="GO:0003723">
    <property type="term" value="F:RNA binding"/>
    <property type="evidence" value="ECO:0007669"/>
    <property type="project" value="InterPro"/>
</dbReference>
<evidence type="ECO:0000259" key="2">
    <source>
        <dbReference type="Pfam" id="PF22675"/>
    </source>
</evidence>
<dbReference type="RefSeq" id="XP_013238809.1">
    <property type="nucleotide sequence ID" value="XM_013383355.1"/>
</dbReference>
<dbReference type="InterPro" id="IPR031121">
    <property type="entry name" value="RIK/BLOM7"/>
</dbReference>
<dbReference type="AlphaFoldDB" id="A0A098VTW4"/>
<dbReference type="GO" id="GO:0005634">
    <property type="term" value="C:nucleus"/>
    <property type="evidence" value="ECO:0007669"/>
    <property type="project" value="InterPro"/>
</dbReference>
<proteinExistence type="predicted"/>
<organism evidence="3 4">
    <name type="scientific">Mitosporidium daphniae</name>
    <dbReference type="NCBI Taxonomy" id="1485682"/>
    <lineage>
        <taxon>Eukaryota</taxon>
        <taxon>Fungi</taxon>
        <taxon>Fungi incertae sedis</taxon>
        <taxon>Microsporidia</taxon>
        <taxon>Mitosporidium</taxon>
    </lineage>
</organism>
<dbReference type="EMBL" id="JMKJ01000088">
    <property type="protein sequence ID" value="KGG52382.1"/>
    <property type="molecule type" value="Genomic_DNA"/>
</dbReference>
<evidence type="ECO:0000256" key="1">
    <source>
        <dbReference type="SAM" id="MobiDB-lite"/>
    </source>
</evidence>
<evidence type="ECO:0000313" key="4">
    <source>
        <dbReference type="Proteomes" id="UP000029725"/>
    </source>
</evidence>
<dbReference type="VEuPathDB" id="MicrosporidiaDB:DI09_17p120"/>
<dbReference type="PANTHER" id="PTHR15744">
    <property type="entry name" value="BLOM7"/>
    <property type="match status" value="1"/>
</dbReference>
<dbReference type="SUPFAM" id="SSF54791">
    <property type="entry name" value="Eukaryotic type KH-domain (KH-domain type I)"/>
    <property type="match status" value="1"/>
</dbReference>
<sequence>MGLDPNQNPSLPNTKRRRRWDESAPTDTPPSLPFIAPSNNAQSSFSIDPSNAAKEAADRINQLLCKKTASQLEVVKDQLEEPKAAKETHPIQKSKPIANEEDDMLPSQYIHIKDPLYENPEAYFRIMEDSGAKIETKGKYYSDKSDCNEYSEPPLYIRISSEVSDEPVLEALKIIKVLIQKSLAKDASKPQLSSFGYGANIKAINAKTKARVQIKGRGSGYSETDTSIEGPSQESIETARKLCHDLISDVKKELETYKKSSYSSHNNQQTSSGYSSTLMQTVSSSYGVSNNVLPDASNALYAYYYQYYFNSLGEAVPSESVKNDPAAAFLELQQRQQYAAYYASVALNSASSTCQVVQNSAAPKDEEIDPFAIGSSNDYRSVPPPPNLYK</sequence>
<dbReference type="InterPro" id="IPR055256">
    <property type="entry name" value="KH_1_KHDC4/BBP-like"/>
</dbReference>
<dbReference type="GeneID" id="25258716"/>
<feature type="compositionally biased region" description="Polar residues" evidence="1">
    <location>
        <begin position="1"/>
        <end position="13"/>
    </location>
</feature>
<feature type="compositionally biased region" description="Polar residues" evidence="1">
    <location>
        <begin position="37"/>
        <end position="49"/>
    </location>
</feature>
<name>A0A098VTW4_9MICR</name>
<dbReference type="Pfam" id="PF22675">
    <property type="entry name" value="KH-I_KHDC4-BBP"/>
    <property type="match status" value="1"/>
</dbReference>
<dbReference type="PANTHER" id="PTHR15744:SF0">
    <property type="entry name" value="KH HOMOLOGY DOMAIN-CONTAINING PROTEIN 4"/>
    <property type="match status" value="1"/>
</dbReference>